<dbReference type="PANTHER" id="PTHR43390">
    <property type="entry name" value="SIGNAL PEPTIDASE I"/>
    <property type="match status" value="1"/>
</dbReference>
<evidence type="ECO:0000256" key="2">
    <source>
        <dbReference type="ARBA" id="ARBA00009370"/>
    </source>
</evidence>
<dbReference type="InterPro" id="IPR019533">
    <property type="entry name" value="Peptidase_S26"/>
</dbReference>
<dbReference type="Gene3D" id="2.10.109.10">
    <property type="entry name" value="Umud Fragment, subunit A"/>
    <property type="match status" value="1"/>
</dbReference>
<reference evidence="7 8" key="1">
    <citation type="submission" date="2020-08" db="EMBL/GenBank/DDBJ databases">
        <title>Genomic Encyclopedia of Type Strains, Phase IV (KMG-IV): sequencing the most valuable type-strain genomes for metagenomic binning, comparative biology and taxonomic classification.</title>
        <authorList>
            <person name="Goeker M."/>
        </authorList>
    </citation>
    <scope>NUCLEOTIDE SEQUENCE [LARGE SCALE GENOMIC DNA]</scope>
    <source>
        <strain evidence="7 8">YIM 65646</strain>
    </source>
</reference>
<dbReference type="InterPro" id="IPR000223">
    <property type="entry name" value="Pept_S26A_signal_pept_1"/>
</dbReference>
<dbReference type="SUPFAM" id="SSF51306">
    <property type="entry name" value="LexA/Signal peptidase"/>
    <property type="match status" value="1"/>
</dbReference>
<evidence type="ECO:0000259" key="6">
    <source>
        <dbReference type="Pfam" id="PF10502"/>
    </source>
</evidence>
<organism evidence="7 8">
    <name type="scientific">Phytomonospora endophytica</name>
    <dbReference type="NCBI Taxonomy" id="714109"/>
    <lineage>
        <taxon>Bacteria</taxon>
        <taxon>Bacillati</taxon>
        <taxon>Actinomycetota</taxon>
        <taxon>Actinomycetes</taxon>
        <taxon>Micromonosporales</taxon>
        <taxon>Micromonosporaceae</taxon>
        <taxon>Phytomonospora</taxon>
    </lineage>
</organism>
<feature type="active site" evidence="5">
    <location>
        <position position="30"/>
    </location>
</feature>
<dbReference type="InterPro" id="IPR019756">
    <property type="entry name" value="Pept_S26A_signal_pept_1_Ser-AS"/>
</dbReference>
<feature type="domain" description="Peptidase S26" evidence="6">
    <location>
        <begin position="5"/>
        <end position="83"/>
    </location>
</feature>
<dbReference type="AlphaFoldDB" id="A0A841FAX0"/>
<keyword evidence="8" id="KW-1185">Reference proteome</keyword>
<dbReference type="EMBL" id="JACHGT010000002">
    <property type="protein sequence ID" value="MBB6032914.1"/>
    <property type="molecule type" value="Genomic_DNA"/>
</dbReference>
<dbReference type="PRINTS" id="PR00727">
    <property type="entry name" value="LEADERPTASE"/>
</dbReference>
<evidence type="ECO:0000256" key="4">
    <source>
        <dbReference type="ARBA" id="ARBA00022801"/>
    </source>
</evidence>
<dbReference type="GO" id="GO:0004252">
    <property type="term" value="F:serine-type endopeptidase activity"/>
    <property type="evidence" value="ECO:0007669"/>
    <property type="project" value="InterPro"/>
</dbReference>
<dbReference type="PANTHER" id="PTHR43390:SF1">
    <property type="entry name" value="CHLOROPLAST PROCESSING PEPTIDASE"/>
    <property type="match status" value="1"/>
</dbReference>
<dbReference type="InterPro" id="IPR036286">
    <property type="entry name" value="LexA/Signal_pep-like_sf"/>
</dbReference>
<dbReference type="GO" id="GO:0006465">
    <property type="term" value="P:signal peptide processing"/>
    <property type="evidence" value="ECO:0007669"/>
    <property type="project" value="InterPro"/>
</dbReference>
<name>A0A841FAX0_9ACTN</name>
<evidence type="ECO:0000256" key="1">
    <source>
        <dbReference type="ARBA" id="ARBA00004401"/>
    </source>
</evidence>
<evidence type="ECO:0000256" key="5">
    <source>
        <dbReference type="PIRSR" id="PIRSR600223-1"/>
    </source>
</evidence>
<evidence type="ECO:0000313" key="8">
    <source>
        <dbReference type="Proteomes" id="UP000548476"/>
    </source>
</evidence>
<dbReference type="Proteomes" id="UP000548476">
    <property type="component" value="Unassembled WGS sequence"/>
</dbReference>
<comment type="subcellular location">
    <subcellularLocation>
        <location evidence="1">Cell membrane</location>
        <topology evidence="1">Single-pass type II membrane protein</topology>
    </subcellularLocation>
</comment>
<proteinExistence type="inferred from homology"/>
<dbReference type="GO" id="GO:0005886">
    <property type="term" value="C:plasma membrane"/>
    <property type="evidence" value="ECO:0007669"/>
    <property type="project" value="UniProtKB-SubCell"/>
</dbReference>
<comment type="caution">
    <text evidence="7">The sequence shown here is derived from an EMBL/GenBank/DDBJ whole genome shotgun (WGS) entry which is preliminary data.</text>
</comment>
<evidence type="ECO:0000313" key="7">
    <source>
        <dbReference type="EMBL" id="MBB6032914.1"/>
    </source>
</evidence>
<feature type="domain" description="Peptidase S26" evidence="6">
    <location>
        <begin position="95"/>
        <end position="129"/>
    </location>
</feature>
<keyword evidence="3" id="KW-0645">Protease</keyword>
<dbReference type="RefSeq" id="WP_239122011.1">
    <property type="nucleotide sequence ID" value="NZ_BONT01000020.1"/>
</dbReference>
<gene>
    <name evidence="7" type="ORF">HNR73_000761</name>
</gene>
<comment type="similarity">
    <text evidence="2">Belongs to the peptidase S26 family.</text>
</comment>
<feature type="active site" evidence="5">
    <location>
        <position position="73"/>
    </location>
</feature>
<dbReference type="CDD" id="cd06530">
    <property type="entry name" value="S26_SPase_I"/>
    <property type="match status" value="1"/>
</dbReference>
<protein>
    <submittedName>
        <fullName evidence="7">Signal peptidase I</fullName>
    </submittedName>
</protein>
<keyword evidence="4" id="KW-0378">Hydrolase</keyword>
<sequence length="136" mass="14374">MIAVTVAVLAVVLLVLARSRLRLIEVDGVSMMPTLNDGQRILAWVGRSPRLGDVVVFAMVPRGLPGDPPWMIKRVLALPGDPVPAGLRAVVGGDVLVPEGSMLVLGDNPRSSDSRGFGYVSLTSVLGVAPGRRRRS</sequence>
<dbReference type="PROSITE" id="PS00501">
    <property type="entry name" value="SPASE_I_1"/>
    <property type="match status" value="1"/>
</dbReference>
<evidence type="ECO:0000256" key="3">
    <source>
        <dbReference type="ARBA" id="ARBA00022670"/>
    </source>
</evidence>
<dbReference type="Pfam" id="PF10502">
    <property type="entry name" value="Peptidase_S26"/>
    <property type="match status" value="2"/>
</dbReference>
<accession>A0A841FAX0</accession>